<dbReference type="Proteomes" id="UP001652626">
    <property type="component" value="Chromosome 5"/>
</dbReference>
<feature type="signal peptide" evidence="1">
    <location>
        <begin position="1"/>
        <end position="16"/>
    </location>
</feature>
<keyword evidence="2" id="KW-1185">Reference proteome</keyword>
<organism evidence="2 3">
    <name type="scientific">Vanessa tameamea</name>
    <name type="common">Kamehameha butterfly</name>
    <dbReference type="NCBI Taxonomy" id="334116"/>
    <lineage>
        <taxon>Eukaryota</taxon>
        <taxon>Metazoa</taxon>
        <taxon>Ecdysozoa</taxon>
        <taxon>Arthropoda</taxon>
        <taxon>Hexapoda</taxon>
        <taxon>Insecta</taxon>
        <taxon>Pterygota</taxon>
        <taxon>Neoptera</taxon>
        <taxon>Endopterygota</taxon>
        <taxon>Lepidoptera</taxon>
        <taxon>Glossata</taxon>
        <taxon>Ditrysia</taxon>
        <taxon>Papilionoidea</taxon>
        <taxon>Nymphalidae</taxon>
        <taxon>Nymphalinae</taxon>
        <taxon>Vanessa</taxon>
    </lineage>
</organism>
<dbReference type="PANTHER" id="PTHR11008">
    <property type="entry name" value="PROTEIN TAKEOUT-LIKE PROTEIN"/>
    <property type="match status" value="1"/>
</dbReference>
<keyword evidence="1" id="KW-0732">Signal</keyword>
<reference evidence="3" key="1">
    <citation type="submission" date="2025-08" db="UniProtKB">
        <authorList>
            <consortium name="RefSeq"/>
        </authorList>
    </citation>
    <scope>IDENTIFICATION</scope>
    <source>
        <tissue evidence="3">Whole body</tissue>
    </source>
</reference>
<dbReference type="InterPro" id="IPR038606">
    <property type="entry name" value="To_sf"/>
</dbReference>
<dbReference type="GeneID" id="113392441"/>
<name>A0A8B8HME4_VANTA</name>
<evidence type="ECO:0000256" key="1">
    <source>
        <dbReference type="SAM" id="SignalP"/>
    </source>
</evidence>
<dbReference type="SMART" id="SM00700">
    <property type="entry name" value="JHBP"/>
    <property type="match status" value="1"/>
</dbReference>
<dbReference type="Gene3D" id="3.15.10.30">
    <property type="entry name" value="Haemolymph juvenile hormone binding protein"/>
    <property type="match status" value="1"/>
</dbReference>
<sequence>MRTELIFLVLLGYASSLPLASDQNDSVSLIKESLQNAEVGSRIGLVESIVLALLEGLRNLMINGSENFPVLDPIFVENINLNESTLNMPNSHITIDDLTISDISTFEMEEIKFSMASLLLQRYKLDFNLVIPVVNVNTSSYDLSLRVFGGDVYGKGDMKLQIIKPRVHGYFVIGFRTSEGGIFIVLHECKIKIGLDSFEPVITGMFNNQASSDFVSAFLKNLVKEMLEFFEEEISYILSVVVLIVGNLVLYEFDLASLLPFI</sequence>
<feature type="chain" id="PRO_5045513750" evidence="1">
    <location>
        <begin position="17"/>
        <end position="262"/>
    </location>
</feature>
<dbReference type="PANTHER" id="PTHR11008:SF9">
    <property type="entry name" value="PROTEIN TAKEOUT-LIKE PROTEIN"/>
    <property type="match status" value="1"/>
</dbReference>
<dbReference type="OMA" id="QNNIEGM"/>
<dbReference type="Pfam" id="PF06585">
    <property type="entry name" value="JHBP"/>
    <property type="match status" value="1"/>
</dbReference>
<dbReference type="InterPro" id="IPR010562">
    <property type="entry name" value="Haemolymph_juvenile_hormone-bd"/>
</dbReference>
<dbReference type="AlphaFoldDB" id="A0A8B8HME4"/>
<gene>
    <name evidence="3" type="primary">LOC113392441</name>
</gene>
<evidence type="ECO:0000313" key="2">
    <source>
        <dbReference type="Proteomes" id="UP001652626"/>
    </source>
</evidence>
<protein>
    <submittedName>
        <fullName evidence="3">Uncharacterized protein LOC113392441</fullName>
    </submittedName>
</protein>
<accession>A0A8B8HME4</accession>
<proteinExistence type="predicted"/>
<dbReference type="RefSeq" id="XP_026484661.2">
    <property type="nucleotide sequence ID" value="XM_026628876.2"/>
</dbReference>
<evidence type="ECO:0000313" key="3">
    <source>
        <dbReference type="RefSeq" id="XP_026484661.2"/>
    </source>
</evidence>